<keyword evidence="7" id="KW-1185">Reference proteome</keyword>
<proteinExistence type="inferred from homology"/>
<dbReference type="Gene3D" id="3.90.1720.10">
    <property type="entry name" value="endopeptidase domain like (from Nostoc punctiforme)"/>
    <property type="match status" value="1"/>
</dbReference>
<accession>A0A2P6AVE9</accession>
<dbReference type="PANTHER" id="PTHR47053:SF1">
    <property type="entry name" value="MUREIN DD-ENDOPEPTIDASE MEPH-RELATED"/>
    <property type="match status" value="1"/>
</dbReference>
<dbReference type="InterPro" id="IPR000064">
    <property type="entry name" value="NLP_P60_dom"/>
</dbReference>
<dbReference type="InterPro" id="IPR051202">
    <property type="entry name" value="Peptidase_C40"/>
</dbReference>
<dbReference type="Proteomes" id="UP000243900">
    <property type="component" value="Unassembled WGS sequence"/>
</dbReference>
<reference evidence="7" key="1">
    <citation type="submission" date="2018-02" db="EMBL/GenBank/DDBJ databases">
        <title>Genome sequencing of Solimonas sp. HR-BB.</title>
        <authorList>
            <person name="Lee Y."/>
            <person name="Jeon C.O."/>
        </authorList>
    </citation>
    <scope>NUCLEOTIDE SEQUENCE [LARGE SCALE GENOMIC DNA]</scope>
    <source>
        <strain evidence="7">HR-E</strain>
    </source>
</reference>
<evidence type="ECO:0000256" key="4">
    <source>
        <dbReference type="ARBA" id="ARBA00022807"/>
    </source>
</evidence>
<evidence type="ECO:0000259" key="5">
    <source>
        <dbReference type="PROSITE" id="PS51935"/>
    </source>
</evidence>
<keyword evidence="2" id="KW-0645">Protease</keyword>
<name>A0A2P6AVE9_9GAMM</name>
<evidence type="ECO:0000256" key="3">
    <source>
        <dbReference type="ARBA" id="ARBA00022801"/>
    </source>
</evidence>
<comment type="caution">
    <text evidence="6">The sequence shown here is derived from an EMBL/GenBank/DDBJ whole genome shotgun (WGS) entry which is preliminary data.</text>
</comment>
<dbReference type="SUPFAM" id="SSF54001">
    <property type="entry name" value="Cysteine proteinases"/>
    <property type="match status" value="1"/>
</dbReference>
<feature type="domain" description="NlpC/P60" evidence="5">
    <location>
        <begin position="101"/>
        <end position="227"/>
    </location>
</feature>
<dbReference type="GO" id="GO:0006508">
    <property type="term" value="P:proteolysis"/>
    <property type="evidence" value="ECO:0007669"/>
    <property type="project" value="UniProtKB-KW"/>
</dbReference>
<organism evidence="6 7">
    <name type="scientific">Amnimonas aquatica</name>
    <dbReference type="NCBI Taxonomy" id="2094561"/>
    <lineage>
        <taxon>Bacteria</taxon>
        <taxon>Pseudomonadati</taxon>
        <taxon>Pseudomonadota</taxon>
        <taxon>Gammaproteobacteria</taxon>
        <taxon>Moraxellales</taxon>
        <taxon>Moraxellaceae</taxon>
        <taxon>Amnimonas</taxon>
    </lineage>
</organism>
<keyword evidence="4" id="KW-0788">Thiol protease</keyword>
<sequence length="247" mass="26487">MTGVMHDQNKNGRAPLMRAWWQWGAALLSAGVPALVSGLAFASPMSYPVAAPVSTVIVSDLSAGRQSGTQSGTASEVIAVAPVQAARGGLLRVASQDLVSAAAADDMVMTALTLMGTPYKFGGSSPEQGFDCSGLVQYIYRDISSVTLPRTSAEMSRLAGRDVTTRELTVGDLLFFRLGGSRQINHVAVYIGEDRFVHAPRTGTVVRIDKLDNRYWMRYFDKARRLFTDEGHLTVAARSAPGDGGRF</sequence>
<dbReference type="PANTHER" id="PTHR47053">
    <property type="entry name" value="MUREIN DD-ENDOPEPTIDASE MEPH-RELATED"/>
    <property type="match status" value="1"/>
</dbReference>
<evidence type="ECO:0000256" key="2">
    <source>
        <dbReference type="ARBA" id="ARBA00022670"/>
    </source>
</evidence>
<dbReference type="InterPro" id="IPR038765">
    <property type="entry name" value="Papain-like_cys_pep_sf"/>
</dbReference>
<evidence type="ECO:0000256" key="1">
    <source>
        <dbReference type="ARBA" id="ARBA00007074"/>
    </source>
</evidence>
<evidence type="ECO:0000313" key="6">
    <source>
        <dbReference type="EMBL" id="PQA52138.1"/>
    </source>
</evidence>
<keyword evidence="3" id="KW-0378">Hydrolase</keyword>
<dbReference type="PROSITE" id="PS51935">
    <property type="entry name" value="NLPC_P60"/>
    <property type="match status" value="1"/>
</dbReference>
<comment type="similarity">
    <text evidence="1">Belongs to the peptidase C40 family.</text>
</comment>
<dbReference type="AlphaFoldDB" id="A0A2P6AVE9"/>
<dbReference type="GO" id="GO:0008234">
    <property type="term" value="F:cysteine-type peptidase activity"/>
    <property type="evidence" value="ECO:0007669"/>
    <property type="project" value="UniProtKB-KW"/>
</dbReference>
<dbReference type="EMBL" id="PTQZ01000005">
    <property type="protein sequence ID" value="PQA52138.1"/>
    <property type="molecule type" value="Genomic_DNA"/>
</dbReference>
<gene>
    <name evidence="6" type="ORF">C5O18_00645</name>
</gene>
<evidence type="ECO:0000313" key="7">
    <source>
        <dbReference type="Proteomes" id="UP000243900"/>
    </source>
</evidence>
<dbReference type="Pfam" id="PF00877">
    <property type="entry name" value="NLPC_P60"/>
    <property type="match status" value="1"/>
</dbReference>
<protein>
    <recommendedName>
        <fullName evidence="5">NlpC/P60 domain-containing protein</fullName>
    </recommendedName>
</protein>